<dbReference type="Proteomes" id="UP000004846">
    <property type="component" value="Unassembled WGS sequence"/>
</dbReference>
<dbReference type="RefSeq" id="WP_002359429.1">
    <property type="nucleotide sequence ID" value="NZ_GL454440.1"/>
</dbReference>
<proteinExistence type="predicted"/>
<keyword evidence="1" id="KW-1133">Transmembrane helix</keyword>
<reference evidence="3" key="1">
    <citation type="submission" date="2010-07" db="EMBL/GenBank/DDBJ databases">
        <authorList>
            <person name="Weinstock G."/>
            <person name="Sodergren E."/>
            <person name="Clifton S."/>
            <person name="Fulton L."/>
            <person name="Fulton B."/>
            <person name="Courtney L."/>
            <person name="Fronick C."/>
            <person name="Harrison M."/>
            <person name="Strong C."/>
            <person name="Farmer C."/>
            <person name="Delahaunty K."/>
            <person name="Markovic C."/>
            <person name="Hall O."/>
            <person name="Minx P."/>
            <person name="Tomlinson C."/>
            <person name="Mitreva M."/>
            <person name="Hou S."/>
            <person name="Chen J."/>
            <person name="Wollam A."/>
            <person name="Pepin K.H."/>
            <person name="Johnson M."/>
            <person name="Bhonagiri V."/>
            <person name="Zhang X."/>
            <person name="Suruliraj S."/>
            <person name="Warren W."/>
            <person name="Chinwalla A."/>
            <person name="Mardis E.R."/>
            <person name="Wilson R.K."/>
        </authorList>
    </citation>
    <scope>NUCLEOTIDE SEQUENCE [LARGE SCALE GENOMIC DNA]</scope>
    <source>
        <strain evidence="3">TX4248</strain>
    </source>
</reference>
<dbReference type="HOGENOM" id="CLU_089225_2_0_9"/>
<feature type="transmembrane region" description="Helical" evidence="1">
    <location>
        <begin position="45"/>
        <end position="65"/>
    </location>
</feature>
<accession>A0A125W643</accession>
<organism evidence="2 3">
    <name type="scientific">Enterococcus faecalis TX4248</name>
    <dbReference type="NCBI Taxonomy" id="749495"/>
    <lineage>
        <taxon>Bacteria</taxon>
        <taxon>Bacillati</taxon>
        <taxon>Bacillota</taxon>
        <taxon>Bacilli</taxon>
        <taxon>Lactobacillales</taxon>
        <taxon>Enterococcaceae</taxon>
        <taxon>Enterococcus</taxon>
    </lineage>
</organism>
<dbReference type="GeneID" id="60894754"/>
<dbReference type="Pfam" id="PF09819">
    <property type="entry name" value="ABC_cobalt"/>
    <property type="match status" value="1"/>
</dbReference>
<evidence type="ECO:0000256" key="1">
    <source>
        <dbReference type="SAM" id="Phobius"/>
    </source>
</evidence>
<keyword evidence="1" id="KW-0812">Transmembrane</keyword>
<evidence type="ECO:0000313" key="3">
    <source>
        <dbReference type="Proteomes" id="UP000004846"/>
    </source>
</evidence>
<protein>
    <recommendedName>
        <fullName evidence="4">Cobalt ABC transporter, permease protein</fullName>
    </recommendedName>
</protein>
<comment type="caution">
    <text evidence="2">The sequence shown here is derived from an EMBL/GenBank/DDBJ whole genome shotgun (WGS) entry which is preliminary data.</text>
</comment>
<dbReference type="EMBL" id="AEBR01000039">
    <property type="protein sequence ID" value="EFM82982.1"/>
    <property type="molecule type" value="Genomic_DNA"/>
</dbReference>
<dbReference type="InterPro" id="IPR017195">
    <property type="entry name" value="ABC_thiamin-permease_prd"/>
</dbReference>
<keyword evidence="1" id="KW-0472">Membrane</keyword>
<gene>
    <name evidence="2" type="ORF">HMPREF9498_01332</name>
</gene>
<feature type="transmembrane region" description="Helical" evidence="1">
    <location>
        <begin position="116"/>
        <end position="135"/>
    </location>
</feature>
<name>A0A125W643_ENTFL</name>
<evidence type="ECO:0008006" key="4">
    <source>
        <dbReference type="Google" id="ProtNLM"/>
    </source>
</evidence>
<evidence type="ECO:0000313" key="2">
    <source>
        <dbReference type="EMBL" id="EFM82982.1"/>
    </source>
</evidence>
<dbReference type="AlphaFoldDB" id="A0A125W643"/>
<feature type="transmembrane region" description="Helical" evidence="1">
    <location>
        <begin position="147"/>
        <end position="168"/>
    </location>
</feature>
<sequence length="187" mass="20446">MKKWSLQQVVLLAFLAFLFGGVFMGAGFLYALLNAALLPLGLSPFANELLFGMWTMVAPIAAMLIPRAGSAVLAEVLAALAEMLYGSYFGPSVLISGVIQGLGSESGFFVTRYKRYDTLTLFYSAIGTTIFSYVYEYFKFGYGNYGLGMNIALISVRFVSICFFGIFLTKVILRMYQSAQGLAVKAK</sequence>
<feature type="transmembrane region" description="Helical" evidence="1">
    <location>
        <begin position="12"/>
        <end position="33"/>
    </location>
</feature>
<dbReference type="PIRSF" id="PIRSF037394">
    <property type="entry name" value="ABC_thiamine-permease_YkoE_prd"/>
    <property type="match status" value="1"/>
</dbReference>